<feature type="domain" description="Phospholipid/glycerol acyltransferase" evidence="15">
    <location>
        <begin position="235"/>
        <end position="342"/>
    </location>
</feature>
<keyword evidence="7 14" id="KW-1133">Transmembrane helix</keyword>
<evidence type="ECO:0000256" key="11">
    <source>
        <dbReference type="ARBA" id="ARBA00023264"/>
    </source>
</evidence>
<keyword evidence="10" id="KW-0594">Phospholipid biosynthesis</keyword>
<comment type="subcellular location">
    <subcellularLocation>
        <location evidence="1">Membrane</location>
    </subcellularLocation>
</comment>
<name>A0A915DSP1_9BILA</name>
<sequence length="342" mass="38562">MMCVQRLLWLRKYDFQTRKKKSSTIIFSVLAMMLLLASTEHVLVLIAFLCPPVLLTVALIVILATFGKSLGLRERYIKALLVGVVRERPSSTEKLLNGRGWQAVNDSLYFLKAGMEAIIEDEVTTRFEAEQLASWNMLTRTSITFYQFISWKLTLLWGVGCLFRYLFLLPLRVLLFSIGMLLLVFTTAAIGVVPNCGIKRWLNEKCVLMCFRILSRSVSALIYFHDLENKAKNGGICVANHTSPIDVMILSTDNTYALIGQRHDGVLGLLQRALSRASSHIWFERSEAGDRAAVTSTLREHVEDPNKLPILIFPEGTCINNTSVMMFKKGSFEVGTKIYPIA</sequence>
<keyword evidence="12" id="KW-0012">Acyltransferase</keyword>
<keyword evidence="6 14" id="KW-0812">Transmembrane</keyword>
<dbReference type="Pfam" id="PF01553">
    <property type="entry name" value="Acyltransferase"/>
    <property type="match status" value="1"/>
</dbReference>
<evidence type="ECO:0000256" key="6">
    <source>
        <dbReference type="ARBA" id="ARBA00022692"/>
    </source>
</evidence>
<keyword evidence="9 14" id="KW-0472">Membrane</keyword>
<comment type="pathway">
    <text evidence="13">Phospholipid metabolism.</text>
</comment>
<evidence type="ECO:0000256" key="5">
    <source>
        <dbReference type="ARBA" id="ARBA00022679"/>
    </source>
</evidence>
<evidence type="ECO:0000256" key="13">
    <source>
        <dbReference type="ARBA" id="ARBA00025707"/>
    </source>
</evidence>
<feature type="transmembrane region" description="Helical" evidence="14">
    <location>
        <begin position="145"/>
        <end position="167"/>
    </location>
</feature>
<evidence type="ECO:0000256" key="8">
    <source>
        <dbReference type="ARBA" id="ARBA00023098"/>
    </source>
</evidence>
<protein>
    <submittedName>
        <fullName evidence="17">Phospholipid/glycerol acyltransferase domain-containing protein</fullName>
    </submittedName>
</protein>
<dbReference type="AlphaFoldDB" id="A0A915DSP1"/>
<dbReference type="GO" id="GO:0016020">
    <property type="term" value="C:membrane"/>
    <property type="evidence" value="ECO:0007669"/>
    <property type="project" value="UniProtKB-SubCell"/>
</dbReference>
<accession>A0A915DSP1</accession>
<keyword evidence="5" id="KW-0808">Transferase</keyword>
<organism evidence="16 17">
    <name type="scientific">Ditylenchus dipsaci</name>
    <dbReference type="NCBI Taxonomy" id="166011"/>
    <lineage>
        <taxon>Eukaryota</taxon>
        <taxon>Metazoa</taxon>
        <taxon>Ecdysozoa</taxon>
        <taxon>Nematoda</taxon>
        <taxon>Chromadorea</taxon>
        <taxon>Rhabditida</taxon>
        <taxon>Tylenchina</taxon>
        <taxon>Tylenchomorpha</taxon>
        <taxon>Sphaerularioidea</taxon>
        <taxon>Anguinidae</taxon>
        <taxon>Anguininae</taxon>
        <taxon>Ditylenchus</taxon>
    </lineage>
</organism>
<dbReference type="GO" id="GO:0008654">
    <property type="term" value="P:phospholipid biosynthetic process"/>
    <property type="evidence" value="ECO:0007669"/>
    <property type="project" value="UniProtKB-KW"/>
</dbReference>
<evidence type="ECO:0000256" key="3">
    <source>
        <dbReference type="ARBA" id="ARBA00008655"/>
    </source>
</evidence>
<dbReference type="PANTHER" id="PTHR23063:SF2">
    <property type="entry name" value="GLYCEROL-3-PHOSPHATE ACYLTRANSFERASE 4, ISOFORM D-RELATED"/>
    <property type="match status" value="1"/>
</dbReference>
<evidence type="ECO:0000256" key="7">
    <source>
        <dbReference type="ARBA" id="ARBA00022989"/>
    </source>
</evidence>
<reference evidence="17" key="1">
    <citation type="submission" date="2022-11" db="UniProtKB">
        <authorList>
            <consortium name="WormBaseParasite"/>
        </authorList>
    </citation>
    <scope>IDENTIFICATION</scope>
</reference>
<evidence type="ECO:0000256" key="14">
    <source>
        <dbReference type="SAM" id="Phobius"/>
    </source>
</evidence>
<comment type="pathway">
    <text evidence="2">Lipid metabolism.</text>
</comment>
<keyword evidence="4" id="KW-0444">Lipid biosynthesis</keyword>
<evidence type="ECO:0000256" key="10">
    <source>
        <dbReference type="ARBA" id="ARBA00023209"/>
    </source>
</evidence>
<evidence type="ECO:0000256" key="9">
    <source>
        <dbReference type="ARBA" id="ARBA00023136"/>
    </source>
</evidence>
<evidence type="ECO:0000313" key="16">
    <source>
        <dbReference type="Proteomes" id="UP000887574"/>
    </source>
</evidence>
<keyword evidence="11" id="KW-1208">Phospholipid metabolism</keyword>
<dbReference type="Proteomes" id="UP000887574">
    <property type="component" value="Unplaced"/>
</dbReference>
<dbReference type="SUPFAM" id="SSF69593">
    <property type="entry name" value="Glycerol-3-phosphate (1)-acyltransferase"/>
    <property type="match status" value="1"/>
</dbReference>
<dbReference type="WBParaSite" id="jg23115">
    <property type="protein sequence ID" value="jg23115"/>
    <property type="gene ID" value="jg23115"/>
</dbReference>
<feature type="transmembrane region" description="Helical" evidence="14">
    <location>
        <begin position="21"/>
        <end position="37"/>
    </location>
</feature>
<dbReference type="PANTHER" id="PTHR23063">
    <property type="entry name" value="PHOSPHOLIPID ACYLTRANSFERASE"/>
    <property type="match status" value="1"/>
</dbReference>
<feature type="transmembrane region" description="Helical" evidence="14">
    <location>
        <begin position="173"/>
        <end position="194"/>
    </location>
</feature>
<evidence type="ECO:0000259" key="15">
    <source>
        <dbReference type="SMART" id="SM00563"/>
    </source>
</evidence>
<proteinExistence type="inferred from homology"/>
<keyword evidence="16" id="KW-1185">Reference proteome</keyword>
<evidence type="ECO:0000256" key="4">
    <source>
        <dbReference type="ARBA" id="ARBA00022516"/>
    </source>
</evidence>
<dbReference type="InterPro" id="IPR045252">
    <property type="entry name" value="LPCAT1-like"/>
</dbReference>
<dbReference type="GO" id="GO:0005783">
    <property type="term" value="C:endoplasmic reticulum"/>
    <property type="evidence" value="ECO:0007669"/>
    <property type="project" value="TreeGrafter"/>
</dbReference>
<comment type="similarity">
    <text evidence="3">Belongs to the 1-acyl-sn-glycerol-3-phosphate acyltransferase family.</text>
</comment>
<feature type="transmembrane region" description="Helical" evidence="14">
    <location>
        <begin position="43"/>
        <end position="66"/>
    </location>
</feature>
<evidence type="ECO:0000256" key="1">
    <source>
        <dbReference type="ARBA" id="ARBA00004370"/>
    </source>
</evidence>
<dbReference type="CDD" id="cd07991">
    <property type="entry name" value="LPLAT_LPCAT1-like"/>
    <property type="match status" value="1"/>
</dbReference>
<evidence type="ECO:0000256" key="2">
    <source>
        <dbReference type="ARBA" id="ARBA00005189"/>
    </source>
</evidence>
<evidence type="ECO:0000256" key="12">
    <source>
        <dbReference type="ARBA" id="ARBA00023315"/>
    </source>
</evidence>
<dbReference type="GO" id="GO:0019432">
    <property type="term" value="P:triglyceride biosynthetic process"/>
    <property type="evidence" value="ECO:0007669"/>
    <property type="project" value="TreeGrafter"/>
</dbReference>
<keyword evidence="8" id="KW-0443">Lipid metabolism</keyword>
<evidence type="ECO:0000313" key="17">
    <source>
        <dbReference type="WBParaSite" id="jg23115"/>
    </source>
</evidence>
<dbReference type="InterPro" id="IPR002123">
    <property type="entry name" value="Plipid/glycerol_acylTrfase"/>
</dbReference>
<dbReference type="SMART" id="SM00563">
    <property type="entry name" value="PlsC"/>
    <property type="match status" value="1"/>
</dbReference>
<dbReference type="GO" id="GO:0004366">
    <property type="term" value="F:glycerol-3-phosphate O-acyltransferase activity"/>
    <property type="evidence" value="ECO:0007669"/>
    <property type="project" value="TreeGrafter"/>
</dbReference>